<feature type="domain" description="Endonuclease/exonuclease/phosphatase" evidence="2">
    <location>
        <begin position="66"/>
        <end position="401"/>
    </location>
</feature>
<dbReference type="PANTHER" id="PTHR12121:SF34">
    <property type="entry name" value="PROTEIN ANGEL"/>
    <property type="match status" value="1"/>
</dbReference>
<reference evidence="3" key="1">
    <citation type="submission" date="2021-02" db="EMBL/GenBank/DDBJ databases">
        <authorList>
            <person name="Palmer J.M."/>
        </authorList>
    </citation>
    <scope>NUCLEOTIDE SEQUENCE</scope>
    <source>
        <strain evidence="3">SCRP23</strain>
    </source>
</reference>
<protein>
    <submittedName>
        <fullName evidence="3">RNA exonuclease ngl2</fullName>
    </submittedName>
</protein>
<name>A0A8T1WLF9_9STRA</name>
<sequence length="416" mass="47313">MEEKTSPWRVPRPRPESSVENGEKKKKCRAPRQKKRPSARRWAMYAPPQSGDNPNVYTPATTFRVMSFNVLADYLVINDSKVEPAKRHQKYKWEYRRDGLVREILAYEPDIVCLQEVDHFEDFFEPKLQKAGFVGVYKRRTGETTHDGCAIFIKKSKCRIVSSHPIEYFVEDDPVLNRHNIALAAVVETIERNSGSTPKRFVVANTHLLFNPGRGEIKIAQLDMLLNFLTTLRQQHNPMLPVLLGGDFNLTPNSAIYHYLSTGELNASGLRRHDISGQNMTKAARKAYLRDENDRSRHYGNGTALGKFNSHRADRGFRDFWPGTVYSHDFDFSSAYAQSPDKRCTGEPKFTIFHTTTKAAVDYIWFTRSSLHCHGVLELIPAGLLFVNGGELPTMDHPSDHISLVADFSLRAPSAS</sequence>
<feature type="compositionally biased region" description="Basic residues" evidence="1">
    <location>
        <begin position="24"/>
        <end position="39"/>
    </location>
</feature>
<dbReference type="InterPro" id="IPR005135">
    <property type="entry name" value="Endo/exonuclease/phosphatase"/>
</dbReference>
<proteinExistence type="predicted"/>
<evidence type="ECO:0000256" key="1">
    <source>
        <dbReference type="SAM" id="MobiDB-lite"/>
    </source>
</evidence>
<dbReference type="PANTHER" id="PTHR12121">
    <property type="entry name" value="CARBON CATABOLITE REPRESSOR PROTEIN 4"/>
    <property type="match status" value="1"/>
</dbReference>
<dbReference type="EMBL" id="JAGDFL010000288">
    <property type="protein sequence ID" value="KAG7394236.1"/>
    <property type="molecule type" value="Genomic_DNA"/>
</dbReference>
<keyword evidence="3" id="KW-0269">Exonuclease</keyword>
<organism evidence="3 4">
    <name type="scientific">Phytophthora boehmeriae</name>
    <dbReference type="NCBI Taxonomy" id="109152"/>
    <lineage>
        <taxon>Eukaryota</taxon>
        <taxon>Sar</taxon>
        <taxon>Stramenopiles</taxon>
        <taxon>Oomycota</taxon>
        <taxon>Peronosporomycetes</taxon>
        <taxon>Peronosporales</taxon>
        <taxon>Peronosporaceae</taxon>
        <taxon>Phytophthora</taxon>
    </lineage>
</organism>
<gene>
    <name evidence="3" type="primary">NGL2</name>
    <name evidence="3" type="ORF">PHYBOEH_005461</name>
</gene>
<dbReference type="Proteomes" id="UP000693981">
    <property type="component" value="Unassembled WGS sequence"/>
</dbReference>
<keyword evidence="4" id="KW-1185">Reference proteome</keyword>
<dbReference type="OrthoDB" id="428734at2759"/>
<dbReference type="GO" id="GO:0000175">
    <property type="term" value="F:3'-5'-RNA exonuclease activity"/>
    <property type="evidence" value="ECO:0007669"/>
    <property type="project" value="TreeGrafter"/>
</dbReference>
<feature type="compositionally biased region" description="Basic and acidic residues" evidence="1">
    <location>
        <begin position="13"/>
        <end position="23"/>
    </location>
</feature>
<evidence type="ECO:0000259" key="2">
    <source>
        <dbReference type="Pfam" id="PF03372"/>
    </source>
</evidence>
<evidence type="ECO:0000313" key="3">
    <source>
        <dbReference type="EMBL" id="KAG7394236.1"/>
    </source>
</evidence>
<dbReference type="AlphaFoldDB" id="A0A8T1WLF9"/>
<keyword evidence="3" id="KW-0540">Nuclease</keyword>
<accession>A0A8T1WLF9</accession>
<comment type="caution">
    <text evidence="3">The sequence shown here is derived from an EMBL/GenBank/DDBJ whole genome shotgun (WGS) entry which is preliminary data.</text>
</comment>
<dbReference type="Pfam" id="PF03372">
    <property type="entry name" value="Exo_endo_phos"/>
    <property type="match status" value="1"/>
</dbReference>
<feature type="region of interest" description="Disordered" evidence="1">
    <location>
        <begin position="1"/>
        <end position="50"/>
    </location>
</feature>
<keyword evidence="3" id="KW-0378">Hydrolase</keyword>
<evidence type="ECO:0000313" key="4">
    <source>
        <dbReference type="Proteomes" id="UP000693981"/>
    </source>
</evidence>
<dbReference type="InterPro" id="IPR050410">
    <property type="entry name" value="CCR4/nocturin_mRNA_transcr"/>
</dbReference>